<dbReference type="EMBL" id="JAHUTI010080759">
    <property type="protein sequence ID" value="MED6258556.1"/>
    <property type="molecule type" value="Genomic_DNA"/>
</dbReference>
<dbReference type="Proteomes" id="UP001345963">
    <property type="component" value="Unassembled WGS sequence"/>
</dbReference>
<reference evidence="1 2" key="1">
    <citation type="submission" date="2021-07" db="EMBL/GenBank/DDBJ databases">
        <authorList>
            <person name="Palmer J.M."/>
        </authorList>
    </citation>
    <scope>NUCLEOTIDE SEQUENCE [LARGE SCALE GENOMIC DNA]</scope>
    <source>
        <strain evidence="1 2">AT_MEX2019</strain>
        <tissue evidence="1">Muscle</tissue>
    </source>
</reference>
<evidence type="ECO:0000313" key="1">
    <source>
        <dbReference type="EMBL" id="MED6258556.1"/>
    </source>
</evidence>
<gene>
    <name evidence="1" type="ORF">ATANTOWER_008956</name>
</gene>
<sequence>MLSVRAVEEAGARPLNGGFASCDEPDWIMLLSRPVDMYSAALLLMLAVRICADGVERPTGKQTGGEKDSWKVSKFAVRLESHSLTSPLPASLCVIQCFP</sequence>
<name>A0ABU7C8R1_9TELE</name>
<comment type="caution">
    <text evidence="1">The sequence shown here is derived from an EMBL/GenBank/DDBJ whole genome shotgun (WGS) entry which is preliminary data.</text>
</comment>
<organism evidence="1 2">
    <name type="scientific">Ataeniobius toweri</name>
    <dbReference type="NCBI Taxonomy" id="208326"/>
    <lineage>
        <taxon>Eukaryota</taxon>
        <taxon>Metazoa</taxon>
        <taxon>Chordata</taxon>
        <taxon>Craniata</taxon>
        <taxon>Vertebrata</taxon>
        <taxon>Euteleostomi</taxon>
        <taxon>Actinopterygii</taxon>
        <taxon>Neopterygii</taxon>
        <taxon>Teleostei</taxon>
        <taxon>Neoteleostei</taxon>
        <taxon>Acanthomorphata</taxon>
        <taxon>Ovalentaria</taxon>
        <taxon>Atherinomorphae</taxon>
        <taxon>Cyprinodontiformes</taxon>
        <taxon>Goodeidae</taxon>
        <taxon>Ataeniobius</taxon>
    </lineage>
</organism>
<evidence type="ECO:0000313" key="2">
    <source>
        <dbReference type="Proteomes" id="UP001345963"/>
    </source>
</evidence>
<protein>
    <submittedName>
        <fullName evidence="1">Uncharacterized protein</fullName>
    </submittedName>
</protein>
<accession>A0ABU7C8R1</accession>
<proteinExistence type="predicted"/>
<keyword evidence="2" id="KW-1185">Reference proteome</keyword>